<reference evidence="3" key="1">
    <citation type="submission" date="2017-08" db="EMBL/GenBank/DDBJ databases">
        <authorList>
            <person name="Imhoff J.F."/>
            <person name="Rahn T."/>
            <person name="Kuenzel S."/>
            <person name="Neulinger S.C."/>
        </authorList>
    </citation>
    <scope>NUCLEOTIDE SEQUENCE</scope>
    <source>
        <strain evidence="3">DSM 9154</strain>
    </source>
</reference>
<dbReference type="PANTHER" id="PTHR30006:SF2">
    <property type="entry name" value="ABC TRANSPORTER SUBSTRATE-BINDING PROTEIN"/>
    <property type="match status" value="1"/>
</dbReference>
<dbReference type="CDD" id="cd13547">
    <property type="entry name" value="PBP2_Fbp_like_2"/>
    <property type="match status" value="1"/>
</dbReference>
<evidence type="ECO:0000256" key="1">
    <source>
        <dbReference type="ARBA" id="ARBA00022729"/>
    </source>
</evidence>
<accession>A0A934V0B6</accession>
<dbReference type="Proteomes" id="UP000778970">
    <property type="component" value="Unassembled WGS sequence"/>
</dbReference>
<dbReference type="GO" id="GO:0030975">
    <property type="term" value="F:thiamine binding"/>
    <property type="evidence" value="ECO:0007669"/>
    <property type="project" value="TreeGrafter"/>
</dbReference>
<evidence type="ECO:0000256" key="2">
    <source>
        <dbReference type="SAM" id="SignalP"/>
    </source>
</evidence>
<dbReference type="GO" id="GO:0030288">
    <property type="term" value="C:outer membrane-bounded periplasmic space"/>
    <property type="evidence" value="ECO:0007669"/>
    <property type="project" value="TreeGrafter"/>
</dbReference>
<gene>
    <name evidence="3" type="ORF">CKO21_08335</name>
</gene>
<keyword evidence="4" id="KW-1185">Reference proteome</keyword>
<comment type="caution">
    <text evidence="3">The sequence shown here is derived from an EMBL/GenBank/DDBJ whole genome shotgun (WGS) entry which is preliminary data.</text>
</comment>
<keyword evidence="1 2" id="KW-0732">Signal</keyword>
<dbReference type="SUPFAM" id="SSF53850">
    <property type="entry name" value="Periplasmic binding protein-like II"/>
    <property type="match status" value="1"/>
</dbReference>
<proteinExistence type="predicted"/>
<sequence length="327" mass="35219">MRFRLFATVLTAFAVSAGGAAAQSGTLTLYTSQPNEDAAETVEAFNAQYPDVEVEVFRSGTTKVMGKLMSEISGGNPQPDVLLIADVVNMEKLKAGGHLMAYQGADLSGFDSKTYDADKTYFGTKLITTGLIYNTAAQHTPETWEDLTEPWAKGKVIMPSPLYSGAAVNTMGILTRADGLGWDYYEALAENDVAAVRGNGTTLKQVASGQKAYGMVVDFLAFNAKAQGSPVDFMVPERGLTWVSEPVAILESAENKEAARAFVDFLLSKQGQGLASSQGYIPAKSGVEMPDWLPEDRELTLMEKDAGAILETMEQDLKRFEELFGAS</sequence>
<evidence type="ECO:0000313" key="3">
    <source>
        <dbReference type="EMBL" id="MBK1697255.1"/>
    </source>
</evidence>
<dbReference type="GO" id="GO:0030976">
    <property type="term" value="F:thiamine pyrophosphate binding"/>
    <property type="evidence" value="ECO:0007669"/>
    <property type="project" value="TreeGrafter"/>
</dbReference>
<dbReference type="PANTHER" id="PTHR30006">
    <property type="entry name" value="THIAMINE-BINDING PERIPLASMIC PROTEIN-RELATED"/>
    <property type="match status" value="1"/>
</dbReference>
<evidence type="ECO:0000313" key="4">
    <source>
        <dbReference type="Proteomes" id="UP000778970"/>
    </source>
</evidence>
<name>A0A934V0B6_9PROT</name>
<dbReference type="Pfam" id="PF13416">
    <property type="entry name" value="SBP_bac_8"/>
    <property type="match status" value="1"/>
</dbReference>
<organism evidence="3 4">
    <name type="scientific">Rhodovibrio salinarum</name>
    <dbReference type="NCBI Taxonomy" id="1087"/>
    <lineage>
        <taxon>Bacteria</taxon>
        <taxon>Pseudomonadati</taxon>
        <taxon>Pseudomonadota</taxon>
        <taxon>Alphaproteobacteria</taxon>
        <taxon>Rhodospirillales</taxon>
        <taxon>Rhodovibrionaceae</taxon>
        <taxon>Rhodovibrio</taxon>
    </lineage>
</organism>
<dbReference type="AlphaFoldDB" id="A0A934V0B6"/>
<dbReference type="GO" id="GO:0015888">
    <property type="term" value="P:thiamine transport"/>
    <property type="evidence" value="ECO:0007669"/>
    <property type="project" value="TreeGrafter"/>
</dbReference>
<reference evidence="3" key="2">
    <citation type="journal article" date="2020" name="Microorganisms">
        <title>Osmotic Adaptation and Compatible Solute Biosynthesis of Phototrophic Bacteria as Revealed from Genome Analyses.</title>
        <authorList>
            <person name="Imhoff J.F."/>
            <person name="Rahn T."/>
            <person name="Kunzel S."/>
            <person name="Keller A."/>
            <person name="Neulinger S.C."/>
        </authorList>
    </citation>
    <scope>NUCLEOTIDE SEQUENCE</scope>
    <source>
        <strain evidence="3">DSM 9154</strain>
    </source>
</reference>
<protein>
    <submittedName>
        <fullName evidence="3">ABC transporter substrate-binding protein</fullName>
    </submittedName>
</protein>
<dbReference type="RefSeq" id="WP_037255923.1">
    <property type="nucleotide sequence ID" value="NZ_NRRE01000022.1"/>
</dbReference>
<dbReference type="PIRSF" id="PIRSF002825">
    <property type="entry name" value="CfbpA"/>
    <property type="match status" value="1"/>
</dbReference>
<dbReference type="EMBL" id="NRRE01000022">
    <property type="protein sequence ID" value="MBK1697255.1"/>
    <property type="molecule type" value="Genomic_DNA"/>
</dbReference>
<feature type="chain" id="PRO_5038037613" evidence="2">
    <location>
        <begin position="23"/>
        <end position="327"/>
    </location>
</feature>
<dbReference type="Gene3D" id="3.40.190.10">
    <property type="entry name" value="Periplasmic binding protein-like II"/>
    <property type="match status" value="2"/>
</dbReference>
<feature type="signal peptide" evidence="2">
    <location>
        <begin position="1"/>
        <end position="22"/>
    </location>
</feature>
<dbReference type="InterPro" id="IPR026045">
    <property type="entry name" value="Ferric-bd"/>
</dbReference>
<dbReference type="InterPro" id="IPR006059">
    <property type="entry name" value="SBP"/>
</dbReference>